<gene>
    <name evidence="2" type="ORF">SAMN04487935_3081</name>
</gene>
<sequence length="421" mass="46733">MIRKFLVPVFLLFSIITLAQQGTSSPYSIYGIGDIRFKGTVENRSMGGVSVFSDSIHINLQNPASYSSLKLTSFTIGGSANYSKYTALNSNEKAQRSTFDYLAIGIPMGKFGAVLGLMPYSSVGYRIRTEGVEPIGDESRNAIHRYNGTGNINKAFLGLAYQIMPNLSVGADFNYNFGEIQTASFRKYTDFQYGTLESNRSQMSGFNVNLGVMYQRKLNNKLDLYGGLTYTPESVLKTDNTRLLTSVLYSEDLTSTTIDALDAEESKRSLKMPSKFSLGAGIGQKRKWLVGAEVTLQQSNKMGNRFDDITNATFENAVKYSVGGYYIPNYNSFSNYFSKIVYRAGFRYENTGLIVNNESIKDYAFTGGLGFPLGGAFSSLNLGAEFGRRGTAKALLVEENYANVIISLSLNDRWFIKRRYD</sequence>
<dbReference type="Proteomes" id="UP000199580">
    <property type="component" value="Unassembled WGS sequence"/>
</dbReference>
<organism evidence="2 3">
    <name type="scientific">Flavobacterium noncentrifugens</name>
    <dbReference type="NCBI Taxonomy" id="1128970"/>
    <lineage>
        <taxon>Bacteria</taxon>
        <taxon>Pseudomonadati</taxon>
        <taxon>Bacteroidota</taxon>
        <taxon>Flavobacteriia</taxon>
        <taxon>Flavobacteriales</taxon>
        <taxon>Flavobacteriaceae</taxon>
        <taxon>Flavobacterium</taxon>
    </lineage>
</organism>
<dbReference type="Gene3D" id="2.40.160.60">
    <property type="entry name" value="Outer membrane protein transport protein (OMPP1/FadL/TodX)"/>
    <property type="match status" value="1"/>
</dbReference>
<reference evidence="2 3" key="1">
    <citation type="submission" date="2016-10" db="EMBL/GenBank/DDBJ databases">
        <authorList>
            <person name="de Groot N.N."/>
        </authorList>
    </citation>
    <scope>NUCLEOTIDE SEQUENCE [LARGE SCALE GENOMIC DNA]</scope>
    <source>
        <strain evidence="2 3">CGMCC 1.10076</strain>
    </source>
</reference>
<accession>A0A1G9AWK9</accession>
<keyword evidence="3" id="KW-1185">Reference proteome</keyword>
<dbReference type="RefSeq" id="WP_091397461.1">
    <property type="nucleotide sequence ID" value="NZ_BKAI01000007.1"/>
</dbReference>
<proteinExistence type="predicted"/>
<dbReference type="AlphaFoldDB" id="A0A1G9AWK9"/>
<evidence type="ECO:0000313" key="3">
    <source>
        <dbReference type="Proteomes" id="UP000199580"/>
    </source>
</evidence>
<keyword evidence="1" id="KW-0732">Signal</keyword>
<feature type="chain" id="PRO_5011707292" evidence="1">
    <location>
        <begin position="20"/>
        <end position="421"/>
    </location>
</feature>
<dbReference type="STRING" id="1128970.SAMN04487935_3081"/>
<protein>
    <submittedName>
        <fullName evidence="2">Long-chain fatty acid transport protein</fullName>
    </submittedName>
</protein>
<evidence type="ECO:0000313" key="2">
    <source>
        <dbReference type="EMBL" id="SDK31607.1"/>
    </source>
</evidence>
<name>A0A1G9AWK9_9FLAO</name>
<dbReference type="OrthoDB" id="1491239at2"/>
<evidence type="ECO:0000256" key="1">
    <source>
        <dbReference type="SAM" id="SignalP"/>
    </source>
</evidence>
<feature type="signal peptide" evidence="1">
    <location>
        <begin position="1"/>
        <end position="19"/>
    </location>
</feature>
<dbReference type="EMBL" id="FNEZ01000005">
    <property type="protein sequence ID" value="SDK31607.1"/>
    <property type="molecule type" value="Genomic_DNA"/>
</dbReference>